<dbReference type="Gene3D" id="2.40.260.10">
    <property type="entry name" value="Sortase"/>
    <property type="match status" value="1"/>
</dbReference>
<dbReference type="RefSeq" id="WP_237306986.1">
    <property type="nucleotide sequence ID" value="NZ_CP021748.1"/>
</dbReference>
<organism evidence="4 5">
    <name type="scientific">Streptomyces alboflavus</name>
    <dbReference type="NCBI Taxonomy" id="67267"/>
    <lineage>
        <taxon>Bacteria</taxon>
        <taxon>Bacillati</taxon>
        <taxon>Actinomycetota</taxon>
        <taxon>Actinomycetes</taxon>
        <taxon>Kitasatosporales</taxon>
        <taxon>Streptomycetaceae</taxon>
        <taxon>Streptomyces</taxon>
    </lineage>
</organism>
<accession>A0A1Z1W5Q8</accession>
<feature type="region of interest" description="Disordered" evidence="3">
    <location>
        <begin position="1"/>
        <end position="24"/>
    </location>
</feature>
<evidence type="ECO:0000256" key="1">
    <source>
        <dbReference type="ARBA" id="ARBA00022801"/>
    </source>
</evidence>
<feature type="active site" description="Proton donor/acceptor" evidence="2">
    <location>
        <position position="146"/>
    </location>
</feature>
<dbReference type="STRING" id="67267.GCA_000716675_06368"/>
<dbReference type="Proteomes" id="UP000195880">
    <property type="component" value="Chromosome"/>
</dbReference>
<dbReference type="SUPFAM" id="SSF63817">
    <property type="entry name" value="Sortase"/>
    <property type="match status" value="1"/>
</dbReference>
<dbReference type="NCBIfam" id="NF033748">
    <property type="entry name" value="class_F_sortase"/>
    <property type="match status" value="1"/>
</dbReference>
<dbReference type="CDD" id="cd05829">
    <property type="entry name" value="Sortase_F"/>
    <property type="match status" value="1"/>
</dbReference>
<feature type="region of interest" description="Disordered" evidence="3">
    <location>
        <begin position="45"/>
        <end position="87"/>
    </location>
</feature>
<protein>
    <submittedName>
        <fullName evidence="4">Peptidase C60</fullName>
    </submittedName>
</protein>
<keyword evidence="5" id="KW-1185">Reference proteome</keyword>
<dbReference type="AlphaFoldDB" id="A0A1Z1W5Q8"/>
<dbReference type="InterPro" id="IPR042001">
    <property type="entry name" value="Sortase_F"/>
</dbReference>
<dbReference type="KEGG" id="salf:SMD44_01166"/>
<evidence type="ECO:0000256" key="3">
    <source>
        <dbReference type="SAM" id="MobiDB-lite"/>
    </source>
</evidence>
<proteinExistence type="predicted"/>
<evidence type="ECO:0000313" key="5">
    <source>
        <dbReference type="Proteomes" id="UP000195880"/>
    </source>
</evidence>
<dbReference type="GO" id="GO:0016787">
    <property type="term" value="F:hydrolase activity"/>
    <property type="evidence" value="ECO:0007669"/>
    <property type="project" value="UniProtKB-KW"/>
</dbReference>
<gene>
    <name evidence="4" type="ORF">SMD44_01166</name>
</gene>
<sequence length="234" mass="24153">MSPAQHRTSRSHDGAPRTSPRRPYGTLVSIAGGLALVCAAVSGCSSGDGARAESSPTYTVRSDDSPAEEGSAGGSGQKAERGTPAGAAAPVHVAVPSIGVSSSLMRLGLNADRTVEVPPPDKGMTAGWYTGGAVPGQRGAAVIIGHNDTRHGKAVFHDLKKVRAGADIAVRDARGRTTHFEVTRTETVSKKAFPTDRVYGATNSRALRLITCDGAFDAQGHPVDNLIVYATANR</sequence>
<name>A0A1Z1W5Q8_9ACTN</name>
<feature type="active site" description="Acyl-thioester intermediate" evidence="2">
    <location>
        <position position="212"/>
    </location>
</feature>
<reference evidence="4 5" key="1">
    <citation type="submission" date="2017-05" db="EMBL/GenBank/DDBJ databases">
        <title>Streptomyces alboflavus Genome sequencing and assembly.</title>
        <authorList>
            <person name="Wang Y."/>
            <person name="Du B."/>
            <person name="Ding Y."/>
            <person name="Liu H."/>
            <person name="Hou Q."/>
            <person name="Liu K."/>
            <person name="Wang C."/>
            <person name="Yao L."/>
        </authorList>
    </citation>
    <scope>NUCLEOTIDE SEQUENCE [LARGE SCALE GENOMIC DNA]</scope>
    <source>
        <strain evidence="4 5">MDJK44</strain>
    </source>
</reference>
<evidence type="ECO:0000256" key="2">
    <source>
        <dbReference type="PIRSR" id="PIRSR605754-1"/>
    </source>
</evidence>
<dbReference type="EMBL" id="CP021748">
    <property type="protein sequence ID" value="ARX81768.1"/>
    <property type="molecule type" value="Genomic_DNA"/>
</dbReference>
<evidence type="ECO:0000313" key="4">
    <source>
        <dbReference type="EMBL" id="ARX81768.1"/>
    </source>
</evidence>
<keyword evidence="1" id="KW-0378">Hydrolase</keyword>
<dbReference type="InterPro" id="IPR005754">
    <property type="entry name" value="Sortase"/>
</dbReference>
<dbReference type="InterPro" id="IPR023365">
    <property type="entry name" value="Sortase_dom-sf"/>
</dbReference>
<dbReference type="Pfam" id="PF04203">
    <property type="entry name" value="Sortase"/>
    <property type="match status" value="1"/>
</dbReference>
<dbReference type="eggNOG" id="COG3764">
    <property type="taxonomic scope" value="Bacteria"/>
</dbReference>